<keyword evidence="1" id="KW-0472">Membrane</keyword>
<evidence type="ECO:0000313" key="2">
    <source>
        <dbReference type="EMBL" id="QDE30069.1"/>
    </source>
</evidence>
<proteinExistence type="predicted"/>
<keyword evidence="1" id="KW-0812">Transmembrane</keyword>
<gene>
    <name evidence="2" type="ORF">FH971_03215</name>
</gene>
<dbReference type="Proteomes" id="UP000319809">
    <property type="component" value="Chromosome"/>
</dbReference>
<sequence>MEIITTFRDVQHTRILTSNPDGAHFIKPIMIAFIIHAVLILAIAWFWYQDTSQRKANFIRSPKSEMIKSYLITAKQYQSIRDKYEKLNNPSSIANHDSSVLVVPKIPSQVVTSQTTIKTVNKSIISNKNQLKPVKNVNKDKPHQLNNAELSTKLNAKPNIKKSISTSLSIQQASTKFIQQHNSDQLAVLIGSQKALQNKPAGTMSEMDPQLDFIVLSPEVDISQPHTFNHKLDPNRIVKQGDYCYRVVELPTQINPHGYGLGYAKFCGEDKQQKLLTELINNRINNIK</sequence>
<organism evidence="2 3">
    <name type="scientific">Shewanella polaris</name>
    <dbReference type="NCBI Taxonomy" id="2588449"/>
    <lineage>
        <taxon>Bacteria</taxon>
        <taxon>Pseudomonadati</taxon>
        <taxon>Pseudomonadota</taxon>
        <taxon>Gammaproteobacteria</taxon>
        <taxon>Alteromonadales</taxon>
        <taxon>Shewanellaceae</taxon>
        <taxon>Shewanella</taxon>
    </lineage>
</organism>
<evidence type="ECO:0000256" key="1">
    <source>
        <dbReference type="SAM" id="Phobius"/>
    </source>
</evidence>
<dbReference type="KEGG" id="spol:FH971_03215"/>
<feature type="transmembrane region" description="Helical" evidence="1">
    <location>
        <begin position="29"/>
        <end position="48"/>
    </location>
</feature>
<dbReference type="AlphaFoldDB" id="A0A4Y5YBV1"/>
<evidence type="ECO:0000313" key="3">
    <source>
        <dbReference type="Proteomes" id="UP000319809"/>
    </source>
</evidence>
<keyword evidence="1" id="KW-1133">Transmembrane helix</keyword>
<accession>A0A4Y5YBV1</accession>
<reference evidence="2 3" key="1">
    <citation type="submission" date="2019-06" db="EMBL/GenBank/DDBJ databases">
        <title>The genome of Shewanella sp. SM1901.</title>
        <authorList>
            <person name="Cha Q."/>
        </authorList>
    </citation>
    <scope>NUCLEOTIDE SEQUENCE [LARGE SCALE GENOMIC DNA]</scope>
    <source>
        <strain evidence="2 3">SM1901</strain>
    </source>
</reference>
<keyword evidence="3" id="KW-1185">Reference proteome</keyword>
<protein>
    <submittedName>
        <fullName evidence="2">Uncharacterized protein</fullName>
    </submittedName>
</protein>
<name>A0A4Y5YBV1_9GAMM</name>
<dbReference type="EMBL" id="CP041036">
    <property type="protein sequence ID" value="QDE30069.1"/>
    <property type="molecule type" value="Genomic_DNA"/>
</dbReference>
<dbReference type="RefSeq" id="WP_140233330.1">
    <property type="nucleotide sequence ID" value="NZ_CP041036.1"/>
</dbReference>